<evidence type="ECO:0000259" key="10">
    <source>
        <dbReference type="Pfam" id="PF04290"/>
    </source>
</evidence>
<keyword evidence="7 9" id="KW-0472">Membrane</keyword>
<comment type="subcellular location">
    <subcellularLocation>
        <location evidence="1 9">Cell inner membrane</location>
        <topology evidence="1 9">Multi-pass membrane protein</topology>
    </subcellularLocation>
</comment>
<dbReference type="PANTHER" id="PTHR35011">
    <property type="entry name" value="2,3-DIKETO-L-GULONATE TRAP TRANSPORTER SMALL PERMEASE PROTEIN YIAM"/>
    <property type="match status" value="1"/>
</dbReference>
<dbReference type="EMBL" id="FORA01000001">
    <property type="protein sequence ID" value="SFI34915.1"/>
    <property type="molecule type" value="Genomic_DNA"/>
</dbReference>
<organism evidence="11 12">
    <name type="scientific">Jannaschia pohangensis</name>
    <dbReference type="NCBI Taxonomy" id="390807"/>
    <lineage>
        <taxon>Bacteria</taxon>
        <taxon>Pseudomonadati</taxon>
        <taxon>Pseudomonadota</taxon>
        <taxon>Alphaproteobacteria</taxon>
        <taxon>Rhodobacterales</taxon>
        <taxon>Roseobacteraceae</taxon>
        <taxon>Jannaschia</taxon>
    </lineage>
</organism>
<reference evidence="11 12" key="1">
    <citation type="submission" date="2016-10" db="EMBL/GenBank/DDBJ databases">
        <authorList>
            <person name="de Groot N.N."/>
        </authorList>
    </citation>
    <scope>NUCLEOTIDE SEQUENCE [LARGE SCALE GENOMIC DNA]</scope>
    <source>
        <strain evidence="11 12">DSM 19073</strain>
    </source>
</reference>
<dbReference type="RefSeq" id="WP_092776951.1">
    <property type="nucleotide sequence ID" value="NZ_FORA01000001.1"/>
</dbReference>
<sequence>MTPEPGRLDRLLDAVASAVMALAGAMMVVLILIFSWLVYGRYVLNATPTWVEQVSLLLVVWIAFLGAAVGIRRQSHLAVDFIRDALPAPLRMACVVFTIVTLGLFGAIMAWQGYVMWERTVQREIPLLGISEGWRAIPVSLSGVLTAVFCLDELRRLLTGRKGV</sequence>
<feature type="transmembrane region" description="Helical" evidence="9">
    <location>
        <begin position="50"/>
        <end position="71"/>
    </location>
</feature>
<dbReference type="Proteomes" id="UP000199110">
    <property type="component" value="Unassembled WGS sequence"/>
</dbReference>
<dbReference type="PANTHER" id="PTHR35011:SF11">
    <property type="entry name" value="TRAP TRANSPORTER SMALL PERMEASE PROTEIN"/>
    <property type="match status" value="1"/>
</dbReference>
<comment type="subunit">
    <text evidence="9">The complex comprises the extracytoplasmic solute receptor protein and the two transmembrane proteins.</text>
</comment>
<evidence type="ECO:0000256" key="6">
    <source>
        <dbReference type="ARBA" id="ARBA00022989"/>
    </source>
</evidence>
<feature type="transmembrane region" description="Helical" evidence="9">
    <location>
        <begin position="12"/>
        <end position="38"/>
    </location>
</feature>
<dbReference type="GO" id="GO:0022857">
    <property type="term" value="F:transmembrane transporter activity"/>
    <property type="evidence" value="ECO:0007669"/>
    <property type="project" value="UniProtKB-UniRule"/>
</dbReference>
<comment type="similarity">
    <text evidence="8 9">Belongs to the TRAP transporter small permease family.</text>
</comment>
<feature type="domain" description="Tripartite ATP-independent periplasmic transporters DctQ component" evidence="10">
    <location>
        <begin position="30"/>
        <end position="159"/>
    </location>
</feature>
<gene>
    <name evidence="11" type="ORF">SAMN04488095_0590</name>
</gene>
<name>A0A1I3HGN5_9RHOB</name>
<evidence type="ECO:0000256" key="1">
    <source>
        <dbReference type="ARBA" id="ARBA00004429"/>
    </source>
</evidence>
<accession>A0A1I3HGN5</accession>
<dbReference type="InterPro" id="IPR007387">
    <property type="entry name" value="TRAP_DctQ"/>
</dbReference>
<keyword evidence="6 9" id="KW-1133">Transmembrane helix</keyword>
<dbReference type="STRING" id="390807.SAMN04488095_0590"/>
<feature type="transmembrane region" description="Helical" evidence="9">
    <location>
        <begin position="92"/>
        <end position="114"/>
    </location>
</feature>
<evidence type="ECO:0000256" key="8">
    <source>
        <dbReference type="ARBA" id="ARBA00038436"/>
    </source>
</evidence>
<protein>
    <recommendedName>
        <fullName evidence="9">TRAP transporter small permease protein</fullName>
    </recommendedName>
</protein>
<keyword evidence="5 9" id="KW-0812">Transmembrane</keyword>
<dbReference type="InterPro" id="IPR055348">
    <property type="entry name" value="DctQ"/>
</dbReference>
<keyword evidence="4 9" id="KW-0997">Cell inner membrane</keyword>
<evidence type="ECO:0000256" key="5">
    <source>
        <dbReference type="ARBA" id="ARBA00022692"/>
    </source>
</evidence>
<evidence type="ECO:0000313" key="11">
    <source>
        <dbReference type="EMBL" id="SFI34915.1"/>
    </source>
</evidence>
<dbReference type="OrthoDB" id="4964541at2"/>
<dbReference type="AlphaFoldDB" id="A0A1I3HGN5"/>
<dbReference type="Pfam" id="PF04290">
    <property type="entry name" value="DctQ"/>
    <property type="match status" value="1"/>
</dbReference>
<evidence type="ECO:0000256" key="9">
    <source>
        <dbReference type="RuleBase" id="RU369079"/>
    </source>
</evidence>
<keyword evidence="3" id="KW-1003">Cell membrane</keyword>
<keyword evidence="12" id="KW-1185">Reference proteome</keyword>
<proteinExistence type="inferred from homology"/>
<evidence type="ECO:0000256" key="7">
    <source>
        <dbReference type="ARBA" id="ARBA00023136"/>
    </source>
</evidence>
<keyword evidence="2 9" id="KW-0813">Transport</keyword>
<evidence type="ECO:0000256" key="3">
    <source>
        <dbReference type="ARBA" id="ARBA00022475"/>
    </source>
</evidence>
<comment type="function">
    <text evidence="9">Part of the tripartite ATP-independent periplasmic (TRAP) transport system.</text>
</comment>
<evidence type="ECO:0000256" key="2">
    <source>
        <dbReference type="ARBA" id="ARBA00022448"/>
    </source>
</evidence>
<evidence type="ECO:0000256" key="4">
    <source>
        <dbReference type="ARBA" id="ARBA00022519"/>
    </source>
</evidence>
<feature type="transmembrane region" description="Helical" evidence="9">
    <location>
        <begin position="134"/>
        <end position="151"/>
    </location>
</feature>
<dbReference type="GO" id="GO:0005886">
    <property type="term" value="C:plasma membrane"/>
    <property type="evidence" value="ECO:0007669"/>
    <property type="project" value="UniProtKB-SubCell"/>
</dbReference>
<evidence type="ECO:0000313" key="12">
    <source>
        <dbReference type="Proteomes" id="UP000199110"/>
    </source>
</evidence>
<dbReference type="GO" id="GO:0015740">
    <property type="term" value="P:C4-dicarboxylate transport"/>
    <property type="evidence" value="ECO:0007669"/>
    <property type="project" value="TreeGrafter"/>
</dbReference>